<keyword evidence="5 7" id="KW-0574">Periplasm</keyword>
<dbReference type="RefSeq" id="WP_013345796.1">
    <property type="nucleotide sequence ID" value="NC_014541.1"/>
</dbReference>
<reference evidence="9 10" key="1">
    <citation type="journal article" date="2010" name="Stand. Genomic Sci.">
        <title>Complete genome sequence of Ferrimonas balearica type strain (PAT).</title>
        <authorList>
            <person name="Nolan M."/>
            <person name="Sikorski J."/>
            <person name="Davenport K."/>
            <person name="Lucas S."/>
            <person name="Glavina Del Rio T."/>
            <person name="Tice H."/>
            <person name="Cheng J."/>
            <person name="Goodwin L."/>
            <person name="Pitluck S."/>
            <person name="Liolios K."/>
            <person name="Ivanova N."/>
            <person name="Mavromatis K."/>
            <person name="Ovchinnikova G."/>
            <person name="Pati A."/>
            <person name="Chen A."/>
            <person name="Palaniappan K."/>
            <person name="Land M."/>
            <person name="Hauser L."/>
            <person name="Chang Y."/>
            <person name="Jeffries C."/>
            <person name="Tapia R."/>
            <person name="Brettin T."/>
            <person name="Detter J."/>
            <person name="Han C."/>
            <person name="Yasawong M."/>
            <person name="Rohde M."/>
            <person name="Tindall B."/>
            <person name="Goker M."/>
            <person name="Woyke T."/>
            <person name="Bristow J."/>
            <person name="Eisen J."/>
            <person name="Markowitz V."/>
            <person name="Hugenholtz P."/>
            <person name="Kyrpides N."/>
            <person name="Klenk H."/>
            <person name="Lapidus A."/>
        </authorList>
    </citation>
    <scope>NUCLEOTIDE SEQUENCE [LARGE SCALE GENOMIC DNA]</scope>
    <source>
        <strain evidence="10">DSM 9799 / CCM 4581 / KCTC 23876 / PAT</strain>
    </source>
</reference>
<evidence type="ECO:0000259" key="8">
    <source>
        <dbReference type="Pfam" id="PF04052"/>
    </source>
</evidence>
<accession>E1SLC6</accession>
<dbReference type="InterPro" id="IPR011042">
    <property type="entry name" value="6-blade_b-propeller_TolB-like"/>
</dbReference>
<feature type="domain" description="TolB N-terminal" evidence="8">
    <location>
        <begin position="27"/>
        <end position="130"/>
    </location>
</feature>
<dbReference type="EMBL" id="CP002209">
    <property type="protein sequence ID" value="ADN76490.1"/>
    <property type="molecule type" value="Genomic_DNA"/>
</dbReference>
<dbReference type="KEGG" id="fbl:Fbal_2287"/>
<keyword evidence="10" id="KW-1185">Reference proteome</keyword>
<dbReference type="STRING" id="550540.Fbal_2287"/>
<feature type="chain" id="PRO_5009010569" description="Tol-Pal system protein TolB" evidence="7">
    <location>
        <begin position="26"/>
        <end position="454"/>
    </location>
</feature>
<comment type="subunit">
    <text evidence="7">The Tol-Pal system is composed of five core proteins: the inner membrane proteins TolA, TolQ and TolR, the periplasmic protein TolB and the outer membrane protein Pal. They form a network linking the inner and outer membranes and the peptidoglycan layer.</text>
</comment>
<dbReference type="SUPFAM" id="SSF52964">
    <property type="entry name" value="TolB, N-terminal domain"/>
    <property type="match status" value="1"/>
</dbReference>
<evidence type="ECO:0000256" key="1">
    <source>
        <dbReference type="ARBA" id="ARBA00004418"/>
    </source>
</evidence>
<evidence type="ECO:0000256" key="5">
    <source>
        <dbReference type="ARBA" id="ARBA00022764"/>
    </source>
</evidence>
<dbReference type="NCBIfam" id="TIGR02800">
    <property type="entry name" value="propeller_TolB"/>
    <property type="match status" value="1"/>
</dbReference>
<dbReference type="PANTHER" id="PTHR36842">
    <property type="entry name" value="PROTEIN TOLB HOMOLOG"/>
    <property type="match status" value="1"/>
</dbReference>
<evidence type="ECO:0000256" key="6">
    <source>
        <dbReference type="ARBA" id="ARBA00023306"/>
    </source>
</evidence>
<dbReference type="InterPro" id="IPR007195">
    <property type="entry name" value="TolB_N"/>
</dbReference>
<dbReference type="HAMAP" id="MF_00671">
    <property type="entry name" value="TolB"/>
    <property type="match status" value="1"/>
</dbReference>
<gene>
    <name evidence="7" type="primary">tolB</name>
    <name evidence="9" type="ordered locus">Fbal_2287</name>
</gene>
<dbReference type="eggNOG" id="COG0823">
    <property type="taxonomic scope" value="Bacteria"/>
</dbReference>
<dbReference type="Gene3D" id="2.120.10.30">
    <property type="entry name" value="TolB, C-terminal domain"/>
    <property type="match status" value="1"/>
</dbReference>
<protein>
    <recommendedName>
        <fullName evidence="7">Tol-Pal system protein TolB</fullName>
    </recommendedName>
</protein>
<keyword evidence="4 7" id="KW-0732">Signal</keyword>
<dbReference type="GO" id="GO:0017038">
    <property type="term" value="P:protein import"/>
    <property type="evidence" value="ECO:0007669"/>
    <property type="project" value="InterPro"/>
</dbReference>
<evidence type="ECO:0000256" key="4">
    <source>
        <dbReference type="ARBA" id="ARBA00022729"/>
    </source>
</evidence>
<comment type="similarity">
    <text evidence="2 7">Belongs to the TolB family.</text>
</comment>
<evidence type="ECO:0000256" key="2">
    <source>
        <dbReference type="ARBA" id="ARBA00009820"/>
    </source>
</evidence>
<dbReference type="GO" id="GO:0051301">
    <property type="term" value="P:cell division"/>
    <property type="evidence" value="ECO:0007669"/>
    <property type="project" value="UniProtKB-UniRule"/>
</dbReference>
<dbReference type="HOGENOM" id="CLU_047123_0_0_6"/>
<dbReference type="SUPFAM" id="SSF69304">
    <property type="entry name" value="Tricorn protease N-terminal domain"/>
    <property type="match status" value="1"/>
</dbReference>
<dbReference type="Pfam" id="PF04052">
    <property type="entry name" value="TolB_N"/>
    <property type="match status" value="1"/>
</dbReference>
<dbReference type="Proteomes" id="UP000006683">
    <property type="component" value="Chromosome"/>
</dbReference>
<feature type="signal peptide" evidence="7">
    <location>
        <begin position="1"/>
        <end position="25"/>
    </location>
</feature>
<comment type="function">
    <text evidence="7">Part of the Tol-Pal system, which plays a role in outer membrane invagination during cell division and is important for maintaining outer membrane integrity.</text>
</comment>
<proteinExistence type="inferred from homology"/>
<keyword evidence="3 7" id="KW-0132">Cell division</keyword>
<keyword evidence="6 7" id="KW-0131">Cell cycle</keyword>
<dbReference type="Pfam" id="PF07676">
    <property type="entry name" value="PD40"/>
    <property type="match status" value="3"/>
</dbReference>
<dbReference type="GO" id="GO:0042597">
    <property type="term" value="C:periplasmic space"/>
    <property type="evidence" value="ECO:0007669"/>
    <property type="project" value="UniProtKB-SubCell"/>
</dbReference>
<dbReference type="PANTHER" id="PTHR36842:SF1">
    <property type="entry name" value="PROTEIN TOLB"/>
    <property type="match status" value="1"/>
</dbReference>
<evidence type="ECO:0000313" key="9">
    <source>
        <dbReference type="EMBL" id="ADN76490.1"/>
    </source>
</evidence>
<dbReference type="GeneID" id="67182499"/>
<name>E1SLC6_FERBD</name>
<sequence precursor="true">MNSWIPRFVQAALAMVLLVSMPARATLEIVITEGVNAARPVAVVPFVWEGPGPMPEQISDVVTSDLARSGSFNPLPVTQLPQTAISNEAQMDLEAWVNTGAEAVVVGKVSQQGADQFKVVFELVDLIRAQATGGDTQGFDGNGLVKTNDHIIEGRETVISKAQFRQYGHRISDLVYEALTGVKGAFLTKIAYVTVDESAAPFKFQLRVADYDGYNETVLLRSREPLMSPSWSPDGRKLAYVSFENRRSEIYVQDLYTQQRERVTSFAGINGSPSWSPDGKQLAMTLSKDGSSEIYTLDLATRALKRITNHYAIDTEPTWAPDGKSLVFTSERGGRPQIYRVYLDSGRIQRLTFQGEWNLGGSMTPDGRYLVMVNRTNGKFNIARMELSTGYMDVLTETYLDESPSVAPNGSMIIYGTTHNGRQVLAAVSMDGRFKARLPVQVGNVKAPAWSPFL</sequence>
<dbReference type="Gene3D" id="3.40.50.10070">
    <property type="entry name" value="TolB, N-terminal domain"/>
    <property type="match status" value="1"/>
</dbReference>
<dbReference type="InterPro" id="IPR014167">
    <property type="entry name" value="Tol-Pal_TolB"/>
</dbReference>
<evidence type="ECO:0000256" key="7">
    <source>
        <dbReference type="HAMAP-Rule" id="MF_00671"/>
    </source>
</evidence>
<evidence type="ECO:0000256" key="3">
    <source>
        <dbReference type="ARBA" id="ARBA00022618"/>
    </source>
</evidence>
<organism evidence="9 10">
    <name type="scientific">Ferrimonas balearica (strain DSM 9799 / CCM 4581 / KCTC 23876 / PAT)</name>
    <dbReference type="NCBI Taxonomy" id="550540"/>
    <lineage>
        <taxon>Bacteria</taxon>
        <taxon>Pseudomonadati</taxon>
        <taxon>Pseudomonadota</taxon>
        <taxon>Gammaproteobacteria</taxon>
        <taxon>Alteromonadales</taxon>
        <taxon>Ferrimonadaceae</taxon>
        <taxon>Ferrimonas</taxon>
    </lineage>
</organism>
<evidence type="ECO:0000313" key="10">
    <source>
        <dbReference type="Proteomes" id="UP000006683"/>
    </source>
</evidence>
<comment type="subcellular location">
    <subcellularLocation>
        <location evidence="1 7">Periplasm</location>
    </subcellularLocation>
</comment>
<dbReference type="AlphaFoldDB" id="E1SLC6"/>
<dbReference type="InterPro" id="IPR011659">
    <property type="entry name" value="WD40"/>
</dbReference>